<dbReference type="CDD" id="cd00590">
    <property type="entry name" value="RRM_SF"/>
    <property type="match status" value="1"/>
</dbReference>
<dbReference type="GO" id="GO:0003723">
    <property type="term" value="F:RNA binding"/>
    <property type="evidence" value="ECO:0000318"/>
    <property type="project" value="GO_Central"/>
</dbReference>
<sequence length="245" mass="28339">MSEDRNLAAAPRRRINRWERPKSEAFVKDRIQTKKTRSQTIEPSTNVFINYIPPNYNQDDLKNLCSQYGEIVCCKIMINLETGQSRCFGFVRFKELSQAAAAIRGIDGMTIGNKKLLAKYAESHERQEIASSMLYIKKLPNSVSIEDVRRMFGVYGRIIQCVQHSVTSLDNESWRCFIQYYSQEEATNAMHFMNNKIVVEGTKPIHVRYADETRLSGNYILPPPVMTEDLPQIDQHQLLPSFFFN</sequence>
<evidence type="ECO:0000256" key="3">
    <source>
        <dbReference type="PROSITE-ProRule" id="PRU00176"/>
    </source>
</evidence>
<protein>
    <recommendedName>
        <fullName evidence="4">RRM domain-containing protein</fullName>
    </recommendedName>
</protein>
<evidence type="ECO:0000256" key="2">
    <source>
        <dbReference type="ARBA" id="ARBA00022884"/>
    </source>
</evidence>
<dbReference type="FunFam" id="3.30.70.330:FF:001666">
    <property type="match status" value="1"/>
</dbReference>
<dbReference type="OMA" id="SCCYGFV"/>
<dbReference type="AlphaFoldDB" id="A2G2G5"/>
<dbReference type="RefSeq" id="XP_001301574.1">
    <property type="nucleotide sequence ID" value="XM_001301573.1"/>
</dbReference>
<gene>
    <name evidence="5" type="ORF">TVAG_023270</name>
</gene>
<dbReference type="Proteomes" id="UP000001542">
    <property type="component" value="Unassembled WGS sequence"/>
</dbReference>
<dbReference type="Gene3D" id="3.30.70.330">
    <property type="match status" value="2"/>
</dbReference>
<evidence type="ECO:0000259" key="4">
    <source>
        <dbReference type="PROSITE" id="PS50102"/>
    </source>
</evidence>
<reference evidence="5" key="2">
    <citation type="journal article" date="2007" name="Science">
        <title>Draft genome sequence of the sexually transmitted pathogen Trichomonas vaginalis.</title>
        <authorList>
            <person name="Carlton J.M."/>
            <person name="Hirt R.P."/>
            <person name="Silva J.C."/>
            <person name="Delcher A.L."/>
            <person name="Schatz M."/>
            <person name="Zhao Q."/>
            <person name="Wortman J.R."/>
            <person name="Bidwell S.L."/>
            <person name="Alsmark U.C.M."/>
            <person name="Besteiro S."/>
            <person name="Sicheritz-Ponten T."/>
            <person name="Noel C.J."/>
            <person name="Dacks J.B."/>
            <person name="Foster P.G."/>
            <person name="Simillion C."/>
            <person name="Van de Peer Y."/>
            <person name="Miranda-Saavedra D."/>
            <person name="Barton G.J."/>
            <person name="Westrop G.D."/>
            <person name="Mueller S."/>
            <person name="Dessi D."/>
            <person name="Fiori P.L."/>
            <person name="Ren Q."/>
            <person name="Paulsen I."/>
            <person name="Zhang H."/>
            <person name="Bastida-Corcuera F.D."/>
            <person name="Simoes-Barbosa A."/>
            <person name="Brown M.T."/>
            <person name="Hayes R.D."/>
            <person name="Mukherjee M."/>
            <person name="Okumura C.Y."/>
            <person name="Schneider R."/>
            <person name="Smith A.J."/>
            <person name="Vanacova S."/>
            <person name="Villalvazo M."/>
            <person name="Haas B.J."/>
            <person name="Pertea M."/>
            <person name="Feldblyum T.V."/>
            <person name="Utterback T.R."/>
            <person name="Shu C.L."/>
            <person name="Osoegawa K."/>
            <person name="de Jong P.J."/>
            <person name="Hrdy I."/>
            <person name="Horvathova L."/>
            <person name="Zubacova Z."/>
            <person name="Dolezal P."/>
            <person name="Malik S.B."/>
            <person name="Logsdon J.M. Jr."/>
            <person name="Henze K."/>
            <person name="Gupta A."/>
            <person name="Wang C.C."/>
            <person name="Dunne R.L."/>
            <person name="Upcroft J.A."/>
            <person name="Upcroft P."/>
            <person name="White O."/>
            <person name="Salzberg S.L."/>
            <person name="Tang P."/>
            <person name="Chiu C.-H."/>
            <person name="Lee Y.-S."/>
            <person name="Embley T.M."/>
            <person name="Coombs G.H."/>
            <person name="Mottram J.C."/>
            <person name="Tachezy J."/>
            <person name="Fraser-Liggett C.M."/>
            <person name="Johnson P.J."/>
        </authorList>
    </citation>
    <scope>NUCLEOTIDE SEQUENCE [LARGE SCALE GENOMIC DNA]</scope>
    <source>
        <strain evidence="5">G3</strain>
    </source>
</reference>
<dbReference type="InParanoid" id="A2G2G5"/>
<dbReference type="PROSITE" id="PS50102">
    <property type="entry name" value="RRM"/>
    <property type="match status" value="2"/>
</dbReference>
<dbReference type="EMBL" id="DS114284">
    <property type="protein sequence ID" value="EAX88644.1"/>
    <property type="molecule type" value="Genomic_DNA"/>
</dbReference>
<dbReference type="STRING" id="5722.A2G2G5"/>
<dbReference type="InterPro" id="IPR000504">
    <property type="entry name" value="RRM_dom"/>
</dbReference>
<dbReference type="PANTHER" id="PTHR24012">
    <property type="entry name" value="RNA BINDING PROTEIN"/>
    <property type="match status" value="1"/>
</dbReference>
<evidence type="ECO:0000256" key="1">
    <source>
        <dbReference type="ARBA" id="ARBA00022737"/>
    </source>
</evidence>
<accession>A2G2G5</accession>
<keyword evidence="1" id="KW-0677">Repeat</keyword>
<dbReference type="SMART" id="SM00360">
    <property type="entry name" value="RRM"/>
    <property type="match status" value="2"/>
</dbReference>
<dbReference type="GO" id="GO:1990904">
    <property type="term" value="C:ribonucleoprotein complex"/>
    <property type="evidence" value="ECO:0000318"/>
    <property type="project" value="GO_Central"/>
</dbReference>
<dbReference type="KEGG" id="tva:4746306"/>
<dbReference type="SMR" id="A2G2G5"/>
<feature type="domain" description="RRM" evidence="4">
    <location>
        <begin position="132"/>
        <end position="212"/>
    </location>
</feature>
<feature type="domain" description="RRM" evidence="4">
    <location>
        <begin position="45"/>
        <end position="123"/>
    </location>
</feature>
<dbReference type="SUPFAM" id="SSF54928">
    <property type="entry name" value="RNA-binding domain, RBD"/>
    <property type="match status" value="1"/>
</dbReference>
<name>A2G2G5_TRIV3</name>
<dbReference type="VEuPathDB" id="TrichDB:TVAGG3_0502800"/>
<dbReference type="FunFam" id="3.30.70.330:FF:002043">
    <property type="match status" value="1"/>
</dbReference>
<dbReference type="InterPro" id="IPR002343">
    <property type="entry name" value="Hud_Sxl_RNA"/>
</dbReference>
<organism evidence="5 6">
    <name type="scientific">Trichomonas vaginalis (strain ATCC PRA-98 / G3)</name>
    <dbReference type="NCBI Taxonomy" id="412133"/>
    <lineage>
        <taxon>Eukaryota</taxon>
        <taxon>Metamonada</taxon>
        <taxon>Parabasalia</taxon>
        <taxon>Trichomonadida</taxon>
        <taxon>Trichomonadidae</taxon>
        <taxon>Trichomonas</taxon>
    </lineage>
</organism>
<evidence type="ECO:0000313" key="6">
    <source>
        <dbReference type="Proteomes" id="UP000001542"/>
    </source>
</evidence>
<dbReference type="eggNOG" id="KOG0118">
    <property type="taxonomic scope" value="Eukaryota"/>
</dbReference>
<dbReference type="PRINTS" id="PR00961">
    <property type="entry name" value="HUDSXLRNA"/>
</dbReference>
<reference evidence="5" key="1">
    <citation type="submission" date="2006-10" db="EMBL/GenBank/DDBJ databases">
        <authorList>
            <person name="Amadeo P."/>
            <person name="Zhao Q."/>
            <person name="Wortman J."/>
            <person name="Fraser-Liggett C."/>
            <person name="Carlton J."/>
        </authorList>
    </citation>
    <scope>NUCLEOTIDE SEQUENCE</scope>
    <source>
        <strain evidence="5">G3</strain>
    </source>
</reference>
<proteinExistence type="predicted"/>
<dbReference type="InterPro" id="IPR012677">
    <property type="entry name" value="Nucleotide-bd_a/b_plait_sf"/>
</dbReference>
<keyword evidence="2 3" id="KW-0694">RNA-binding</keyword>
<keyword evidence="6" id="KW-1185">Reference proteome</keyword>
<dbReference type="VEuPathDB" id="TrichDB:TVAG_023270"/>
<dbReference type="OrthoDB" id="266020at2759"/>
<evidence type="ECO:0000313" key="5">
    <source>
        <dbReference type="EMBL" id="EAX88644.1"/>
    </source>
</evidence>
<dbReference type="InterPro" id="IPR035979">
    <property type="entry name" value="RBD_domain_sf"/>
</dbReference>
<dbReference type="Pfam" id="PF00076">
    <property type="entry name" value="RRM_1"/>
    <property type="match status" value="2"/>
</dbReference>